<evidence type="ECO:0000313" key="2">
    <source>
        <dbReference type="Proteomes" id="UP001305414"/>
    </source>
</evidence>
<sequence length="61" mass="6973">MKPHEEVLIVEAETQRQRTQELLRDLEAPPIERRRELAETRSTSSGIQTLGCWAKSSLPIS</sequence>
<comment type="caution">
    <text evidence="1">The sequence shown here is derived from an EMBL/GenBank/DDBJ whole genome shotgun (WGS) entry which is preliminary data.</text>
</comment>
<organism evidence="1 2">
    <name type="scientific">Xylaria bambusicola</name>
    <dbReference type="NCBI Taxonomy" id="326684"/>
    <lineage>
        <taxon>Eukaryota</taxon>
        <taxon>Fungi</taxon>
        <taxon>Dikarya</taxon>
        <taxon>Ascomycota</taxon>
        <taxon>Pezizomycotina</taxon>
        <taxon>Sordariomycetes</taxon>
        <taxon>Xylariomycetidae</taxon>
        <taxon>Xylariales</taxon>
        <taxon>Xylariaceae</taxon>
        <taxon>Xylaria</taxon>
    </lineage>
</organism>
<evidence type="ECO:0000313" key="1">
    <source>
        <dbReference type="EMBL" id="KAK5634411.1"/>
    </source>
</evidence>
<dbReference type="Proteomes" id="UP001305414">
    <property type="component" value="Unassembled WGS sequence"/>
</dbReference>
<protein>
    <submittedName>
        <fullName evidence="1">Uncharacterized protein</fullName>
    </submittedName>
</protein>
<dbReference type="EMBL" id="JAWHQM010000040">
    <property type="protein sequence ID" value="KAK5634411.1"/>
    <property type="molecule type" value="Genomic_DNA"/>
</dbReference>
<dbReference type="AlphaFoldDB" id="A0AAN7UWS5"/>
<reference evidence="1 2" key="1">
    <citation type="submission" date="2023-10" db="EMBL/GenBank/DDBJ databases">
        <title>Draft genome sequence of Xylaria bambusicola isolate GMP-LS, the root and basal stem rot pathogen of sugarcane in Indonesia.</title>
        <authorList>
            <person name="Selvaraj P."/>
            <person name="Muralishankar V."/>
            <person name="Muruganantham S."/>
            <person name="Sp S."/>
            <person name="Haryani S."/>
            <person name="Lau K.J.X."/>
            <person name="Naqvi N.I."/>
        </authorList>
    </citation>
    <scope>NUCLEOTIDE SEQUENCE [LARGE SCALE GENOMIC DNA]</scope>
    <source>
        <strain evidence="1">GMP-LS</strain>
    </source>
</reference>
<keyword evidence="2" id="KW-1185">Reference proteome</keyword>
<accession>A0AAN7UWS5</accession>
<name>A0AAN7UWS5_9PEZI</name>
<gene>
    <name evidence="1" type="ORF">RRF57_010123</name>
</gene>
<proteinExistence type="predicted"/>